<dbReference type="InterPro" id="IPR008979">
    <property type="entry name" value="Galactose-bd-like_sf"/>
</dbReference>
<comment type="caution">
    <text evidence="11">The sequence shown here is derived from an EMBL/GenBank/DDBJ whole genome shotgun (WGS) entry which is preliminary data.</text>
</comment>
<keyword evidence="7" id="KW-0430">Lectin</keyword>
<proteinExistence type="inferred from homology"/>
<dbReference type="AlphaFoldDB" id="A0AAW0MZA8"/>
<evidence type="ECO:0000256" key="9">
    <source>
        <dbReference type="ARBA" id="ARBA00023157"/>
    </source>
</evidence>
<dbReference type="Pfam" id="PF22633">
    <property type="entry name" value="F5_F8_type_C_2"/>
    <property type="match status" value="1"/>
</dbReference>
<dbReference type="InterPro" id="IPR006585">
    <property type="entry name" value="FTP1"/>
</dbReference>
<dbReference type="GO" id="GO:0010185">
    <property type="term" value="P:regulation of cellular defense response"/>
    <property type="evidence" value="ECO:0007669"/>
    <property type="project" value="UniProtKB-ARBA"/>
</dbReference>
<dbReference type="SMART" id="SM00607">
    <property type="entry name" value="FTP"/>
    <property type="match status" value="2"/>
</dbReference>
<keyword evidence="8" id="KW-0106">Calcium</keyword>
<keyword evidence="6" id="KW-0479">Metal-binding</keyword>
<evidence type="ECO:0000256" key="1">
    <source>
        <dbReference type="ARBA" id="ARBA00002219"/>
    </source>
</evidence>
<dbReference type="PANTHER" id="PTHR45713:SF8">
    <property type="entry name" value="SI:CH211-215K15.4"/>
    <property type="match status" value="1"/>
</dbReference>
<evidence type="ECO:0000256" key="6">
    <source>
        <dbReference type="ARBA" id="ARBA00022723"/>
    </source>
</evidence>
<gene>
    <name evidence="11" type="ORF">WMY93_025581</name>
</gene>
<dbReference type="GO" id="GO:0042806">
    <property type="term" value="F:fucose binding"/>
    <property type="evidence" value="ECO:0007669"/>
    <property type="project" value="UniProtKB-ARBA"/>
</dbReference>
<sequence>MSQCFDENWWPLPPVNVQSLTHSDQTGLCDIGKVEKNVALRGKATQSDRYDSDFGAAYNAIDGNRESDYAAGSCAVTEQQTNPWWRVDLLNTYIVTSITVTNRRDCCPERLDGAEIHVGSSLINNGDDNPVVAVLPHIPAGRSLTINFSSRVQGRYVSVVLPGTGRLLTICEVEVYGYYAPTGENLALQGKATQSSLHGTEIAYNAIDGNRGTDWSTCSHTKANLNPWCAVISSIPPGFTQGFDCNGMDGRYVTIVIPARTEYLHVCEVEVYGSVLD</sequence>
<evidence type="ECO:0000313" key="12">
    <source>
        <dbReference type="Proteomes" id="UP001460270"/>
    </source>
</evidence>
<dbReference type="GO" id="GO:0005576">
    <property type="term" value="C:extracellular region"/>
    <property type="evidence" value="ECO:0007669"/>
    <property type="project" value="UniProtKB-SubCell"/>
</dbReference>
<name>A0AAW0MZA8_9GOBI</name>
<comment type="function">
    <text evidence="1">Acts as a defensive agent. Recognizes blood group fucosylated oligosaccharides including A, B, H and Lewis B-type antigens. Does not recognize Lewis A antigen and has low affinity for monovalent haptens.</text>
</comment>
<feature type="domain" description="Fucolectin tachylectin-4 pentraxin-1" evidence="10">
    <location>
        <begin position="183"/>
        <end position="277"/>
    </location>
</feature>
<dbReference type="EMBL" id="JBBPFD010000019">
    <property type="protein sequence ID" value="KAK7885960.1"/>
    <property type="molecule type" value="Genomic_DNA"/>
</dbReference>
<keyword evidence="9" id="KW-1015">Disulfide bond</keyword>
<comment type="subcellular location">
    <subcellularLocation>
        <location evidence="2">Secreted</location>
    </subcellularLocation>
</comment>
<evidence type="ECO:0000256" key="5">
    <source>
        <dbReference type="ARBA" id="ARBA00022525"/>
    </source>
</evidence>
<dbReference type="PANTHER" id="PTHR45713">
    <property type="entry name" value="FTP DOMAIN-CONTAINING PROTEIN"/>
    <property type="match status" value="1"/>
</dbReference>
<accession>A0AAW0MZA8</accession>
<evidence type="ECO:0000313" key="11">
    <source>
        <dbReference type="EMBL" id="KAK7885960.1"/>
    </source>
</evidence>
<keyword evidence="5" id="KW-0964">Secreted</keyword>
<organism evidence="11 12">
    <name type="scientific">Mugilogobius chulae</name>
    <name type="common">yellowstripe goby</name>
    <dbReference type="NCBI Taxonomy" id="88201"/>
    <lineage>
        <taxon>Eukaryota</taxon>
        <taxon>Metazoa</taxon>
        <taxon>Chordata</taxon>
        <taxon>Craniata</taxon>
        <taxon>Vertebrata</taxon>
        <taxon>Euteleostomi</taxon>
        <taxon>Actinopterygii</taxon>
        <taxon>Neopterygii</taxon>
        <taxon>Teleostei</taxon>
        <taxon>Neoteleostei</taxon>
        <taxon>Acanthomorphata</taxon>
        <taxon>Gobiaria</taxon>
        <taxon>Gobiiformes</taxon>
        <taxon>Gobioidei</taxon>
        <taxon>Gobiidae</taxon>
        <taxon>Gobionellinae</taxon>
        <taxon>Mugilogobius</taxon>
    </lineage>
</organism>
<dbReference type="GO" id="GO:0046872">
    <property type="term" value="F:metal ion binding"/>
    <property type="evidence" value="ECO:0007669"/>
    <property type="project" value="UniProtKB-KW"/>
</dbReference>
<feature type="domain" description="Fucolectin tachylectin-4 pentraxin-1" evidence="10">
    <location>
        <begin position="35"/>
        <end position="181"/>
    </location>
</feature>
<comment type="subunit">
    <text evidence="4">Homotrimer.</text>
</comment>
<dbReference type="InterPro" id="IPR051941">
    <property type="entry name" value="BG_Antigen-Binding_Lectin"/>
</dbReference>
<evidence type="ECO:0000259" key="10">
    <source>
        <dbReference type="SMART" id="SM00607"/>
    </source>
</evidence>
<reference evidence="12" key="1">
    <citation type="submission" date="2024-04" db="EMBL/GenBank/DDBJ databases">
        <title>Salinicola lusitanus LLJ914,a marine bacterium isolated from the Okinawa Trough.</title>
        <authorList>
            <person name="Li J."/>
        </authorList>
    </citation>
    <scope>NUCLEOTIDE SEQUENCE [LARGE SCALE GENOMIC DNA]</scope>
</reference>
<evidence type="ECO:0000256" key="4">
    <source>
        <dbReference type="ARBA" id="ARBA00011233"/>
    </source>
</evidence>
<dbReference type="Proteomes" id="UP001460270">
    <property type="component" value="Unassembled WGS sequence"/>
</dbReference>
<evidence type="ECO:0000256" key="2">
    <source>
        <dbReference type="ARBA" id="ARBA00004613"/>
    </source>
</evidence>
<keyword evidence="12" id="KW-1185">Reference proteome</keyword>
<comment type="similarity">
    <text evidence="3">Belongs to the fucolectin family.</text>
</comment>
<protein>
    <recommendedName>
        <fullName evidence="10">Fucolectin tachylectin-4 pentraxin-1 domain-containing protein</fullName>
    </recommendedName>
</protein>
<dbReference type="GO" id="GO:0001868">
    <property type="term" value="P:regulation of complement activation, lectin pathway"/>
    <property type="evidence" value="ECO:0007669"/>
    <property type="project" value="UniProtKB-ARBA"/>
</dbReference>
<evidence type="ECO:0000256" key="3">
    <source>
        <dbReference type="ARBA" id="ARBA00010147"/>
    </source>
</evidence>
<dbReference type="SUPFAM" id="SSF49785">
    <property type="entry name" value="Galactose-binding domain-like"/>
    <property type="match status" value="2"/>
</dbReference>
<dbReference type="Gene3D" id="2.60.120.260">
    <property type="entry name" value="Galactose-binding domain-like"/>
    <property type="match status" value="3"/>
</dbReference>
<evidence type="ECO:0000256" key="8">
    <source>
        <dbReference type="ARBA" id="ARBA00022837"/>
    </source>
</evidence>
<evidence type="ECO:0000256" key="7">
    <source>
        <dbReference type="ARBA" id="ARBA00022734"/>
    </source>
</evidence>